<dbReference type="EMBL" id="JH795858">
    <property type="protein sequence ID" value="EJU03970.1"/>
    <property type="molecule type" value="Genomic_DNA"/>
</dbReference>
<dbReference type="OrthoDB" id="3253404at2759"/>
<accession>M5G6Y1</accession>
<dbReference type="Pfam" id="PF12902">
    <property type="entry name" value="Ferritin-like"/>
    <property type="match status" value="1"/>
</dbReference>
<dbReference type="GeneID" id="63684877"/>
<name>M5G6Y1_DACPD</name>
<dbReference type="PANTHER" id="PTHR34400:SF4">
    <property type="entry name" value="MEMBRANE PROTEIN"/>
    <property type="match status" value="1"/>
</dbReference>
<organism evidence="2 3">
    <name type="scientific">Dacryopinax primogenitus (strain DJM 731)</name>
    <name type="common">Brown rot fungus</name>
    <dbReference type="NCBI Taxonomy" id="1858805"/>
    <lineage>
        <taxon>Eukaryota</taxon>
        <taxon>Fungi</taxon>
        <taxon>Dikarya</taxon>
        <taxon>Basidiomycota</taxon>
        <taxon>Agaricomycotina</taxon>
        <taxon>Dacrymycetes</taxon>
        <taxon>Dacrymycetales</taxon>
        <taxon>Dacrymycetaceae</taxon>
        <taxon>Dacryopinax</taxon>
    </lineage>
</organism>
<proteinExistence type="predicted"/>
<evidence type="ECO:0000313" key="2">
    <source>
        <dbReference type="EMBL" id="EJU03970.1"/>
    </source>
</evidence>
<dbReference type="Proteomes" id="UP000030653">
    <property type="component" value="Unassembled WGS sequence"/>
</dbReference>
<dbReference type="HOGENOM" id="CLU_043311_1_0_1"/>
<evidence type="ECO:0000259" key="1">
    <source>
        <dbReference type="Pfam" id="PF12902"/>
    </source>
</evidence>
<sequence>MEVHFPRQDTVPRTVISLPTPSKRIIRSVDGVFVHAIDTVEDLRAHLQTAIALEWGTIPLYLFGRYSLVPGDYPGLGPARLIHSVVQEEMLHLVLAGNMLKAIGGTPLLYSAQPFPIFPVKMPGHSGNFILPLYPADYEQLQIYAAVEKPADSGAPPQPDNYDTIGQFYGAIIESFRQLGNGIFDKSSVDYQIFGPDGVYAGNETGGLTLVTDVNSAVDAATIIVEQGEGNKQTDFDDPSDTDVAHYFRFQAIIQQSLTNPGKTINVWPNPLTEELPSASPEYAVSRLFDACYCFLLLAIEGTYAISKKTDPAKRAATTAIYVEFMTNVVRRIAVFLVQQDSPALDQKGYKCAPAFNLYDFYKEGGQTPPLAQIKNLLQVVYSRYPAGVSPLLAPLQEILESFQDLDPAPKLVPYVFPA</sequence>
<feature type="domain" description="Iminophenyl-pyruvate dimer synthase" evidence="1">
    <location>
        <begin position="47"/>
        <end position="254"/>
    </location>
</feature>
<reference evidence="2 3" key="1">
    <citation type="journal article" date="2012" name="Science">
        <title>The Paleozoic origin of enzymatic lignin decomposition reconstructed from 31 fungal genomes.</title>
        <authorList>
            <person name="Floudas D."/>
            <person name="Binder M."/>
            <person name="Riley R."/>
            <person name="Barry K."/>
            <person name="Blanchette R.A."/>
            <person name="Henrissat B."/>
            <person name="Martinez A.T."/>
            <person name="Otillar R."/>
            <person name="Spatafora J.W."/>
            <person name="Yadav J.S."/>
            <person name="Aerts A."/>
            <person name="Benoit I."/>
            <person name="Boyd A."/>
            <person name="Carlson A."/>
            <person name="Copeland A."/>
            <person name="Coutinho P.M."/>
            <person name="de Vries R.P."/>
            <person name="Ferreira P."/>
            <person name="Findley K."/>
            <person name="Foster B."/>
            <person name="Gaskell J."/>
            <person name="Glotzer D."/>
            <person name="Gorecki P."/>
            <person name="Heitman J."/>
            <person name="Hesse C."/>
            <person name="Hori C."/>
            <person name="Igarashi K."/>
            <person name="Jurgens J.A."/>
            <person name="Kallen N."/>
            <person name="Kersten P."/>
            <person name="Kohler A."/>
            <person name="Kuees U."/>
            <person name="Kumar T.K.A."/>
            <person name="Kuo A."/>
            <person name="LaButti K."/>
            <person name="Larrondo L.F."/>
            <person name="Lindquist E."/>
            <person name="Ling A."/>
            <person name="Lombard V."/>
            <person name="Lucas S."/>
            <person name="Lundell T."/>
            <person name="Martin R."/>
            <person name="McLaughlin D.J."/>
            <person name="Morgenstern I."/>
            <person name="Morin E."/>
            <person name="Murat C."/>
            <person name="Nagy L.G."/>
            <person name="Nolan M."/>
            <person name="Ohm R.A."/>
            <person name="Patyshakuliyeva A."/>
            <person name="Rokas A."/>
            <person name="Ruiz-Duenas F.J."/>
            <person name="Sabat G."/>
            <person name="Salamov A."/>
            <person name="Samejima M."/>
            <person name="Schmutz J."/>
            <person name="Slot J.C."/>
            <person name="St John F."/>
            <person name="Stenlid J."/>
            <person name="Sun H."/>
            <person name="Sun S."/>
            <person name="Syed K."/>
            <person name="Tsang A."/>
            <person name="Wiebenga A."/>
            <person name="Young D."/>
            <person name="Pisabarro A."/>
            <person name="Eastwood D.C."/>
            <person name="Martin F."/>
            <person name="Cullen D."/>
            <person name="Grigoriev I.V."/>
            <person name="Hibbett D.S."/>
        </authorList>
    </citation>
    <scope>NUCLEOTIDE SEQUENCE [LARGE SCALE GENOMIC DNA]</scope>
    <source>
        <strain evidence="2 3">DJM-731 SS1</strain>
    </source>
</reference>
<dbReference type="PANTHER" id="PTHR34400">
    <property type="match status" value="1"/>
</dbReference>
<dbReference type="InterPro" id="IPR026820">
    <property type="entry name" value="VioB/RebD_dom"/>
</dbReference>
<dbReference type="RefSeq" id="XP_040630864.1">
    <property type="nucleotide sequence ID" value="XM_040769815.1"/>
</dbReference>
<dbReference type="STRING" id="1858805.M5G6Y1"/>
<dbReference type="AlphaFoldDB" id="M5G6Y1"/>
<dbReference type="InterPro" id="IPR012347">
    <property type="entry name" value="Ferritin-like"/>
</dbReference>
<protein>
    <recommendedName>
        <fullName evidence="1">Iminophenyl-pyruvate dimer synthase domain-containing protein</fullName>
    </recommendedName>
</protein>
<dbReference type="Gene3D" id="1.20.1260.10">
    <property type="match status" value="1"/>
</dbReference>
<evidence type="ECO:0000313" key="3">
    <source>
        <dbReference type="Proteomes" id="UP000030653"/>
    </source>
</evidence>
<gene>
    <name evidence="2" type="ORF">DACRYDRAFT_114419</name>
</gene>
<keyword evidence="3" id="KW-1185">Reference proteome</keyword>